<reference evidence="1 2" key="1">
    <citation type="submission" date="2024-07" db="EMBL/GenBank/DDBJ databases">
        <title>Section-level genome sequencing and comparative genomics of Aspergillus sections Usti and Cavernicolus.</title>
        <authorList>
            <consortium name="Lawrence Berkeley National Laboratory"/>
            <person name="Nybo J.L."/>
            <person name="Vesth T.C."/>
            <person name="Theobald S."/>
            <person name="Frisvad J.C."/>
            <person name="Larsen T.O."/>
            <person name="Kjaerboelling I."/>
            <person name="Rothschild-Mancinelli K."/>
            <person name="Lyhne E.K."/>
            <person name="Kogle M.E."/>
            <person name="Barry K."/>
            <person name="Clum A."/>
            <person name="Na H."/>
            <person name="Ledsgaard L."/>
            <person name="Lin J."/>
            <person name="Lipzen A."/>
            <person name="Kuo A."/>
            <person name="Riley R."/>
            <person name="Mondo S."/>
            <person name="LaButti K."/>
            <person name="Haridas S."/>
            <person name="Pangalinan J."/>
            <person name="Salamov A.A."/>
            <person name="Simmons B.A."/>
            <person name="Magnuson J.K."/>
            <person name="Chen J."/>
            <person name="Drula E."/>
            <person name="Henrissat B."/>
            <person name="Wiebenga A."/>
            <person name="Lubbers R.J."/>
            <person name="Gomes A.C."/>
            <person name="Makela M.R."/>
            <person name="Stajich J."/>
            <person name="Grigoriev I.V."/>
            <person name="Mortensen U.H."/>
            <person name="De vries R.P."/>
            <person name="Baker S.E."/>
            <person name="Andersen M.R."/>
        </authorList>
    </citation>
    <scope>NUCLEOTIDE SEQUENCE [LARGE SCALE GENOMIC DNA]</scope>
    <source>
        <strain evidence="1 2">CBS 600.67</strain>
    </source>
</reference>
<comment type="caution">
    <text evidence="1">The sequence shown here is derived from an EMBL/GenBank/DDBJ whole genome shotgun (WGS) entry which is preliminary data.</text>
</comment>
<name>A0ABR4HU82_9EURO</name>
<evidence type="ECO:0000313" key="2">
    <source>
        <dbReference type="Proteomes" id="UP001610335"/>
    </source>
</evidence>
<evidence type="ECO:0000313" key="1">
    <source>
        <dbReference type="EMBL" id="KAL2819046.1"/>
    </source>
</evidence>
<organism evidence="1 2">
    <name type="scientific">Aspergillus cavernicola</name>
    <dbReference type="NCBI Taxonomy" id="176166"/>
    <lineage>
        <taxon>Eukaryota</taxon>
        <taxon>Fungi</taxon>
        <taxon>Dikarya</taxon>
        <taxon>Ascomycota</taxon>
        <taxon>Pezizomycotina</taxon>
        <taxon>Eurotiomycetes</taxon>
        <taxon>Eurotiomycetidae</taxon>
        <taxon>Eurotiales</taxon>
        <taxon>Aspergillaceae</taxon>
        <taxon>Aspergillus</taxon>
        <taxon>Aspergillus subgen. Nidulantes</taxon>
    </lineage>
</organism>
<dbReference type="Proteomes" id="UP001610335">
    <property type="component" value="Unassembled WGS sequence"/>
</dbReference>
<dbReference type="EMBL" id="JBFXLS010000079">
    <property type="protein sequence ID" value="KAL2819046.1"/>
    <property type="molecule type" value="Genomic_DNA"/>
</dbReference>
<accession>A0ABR4HU82</accession>
<protein>
    <submittedName>
        <fullName evidence="1">Uncharacterized protein</fullName>
    </submittedName>
</protein>
<gene>
    <name evidence="1" type="ORF">BDW59DRAFT_151657</name>
</gene>
<proteinExistence type="predicted"/>
<sequence>MIDEGKVIPVPYRESAYFEMSSGPIRVPPWEMHLYTATDVQKAVSALKRLVNAIEIRLDHQTQSPAAFTPLPWHDPAAFSEQLVPPSTFAYDFLKAISELKIRFRYIAPGIRLPTLSEFLSQSWRGGGSHTLRIFQIQLDDSTRLDPPDKSNPKSPGLYIEQVKPGGEYHFANECRLELPFRVGANGFARQSTGHPLGFNIEDLHPKPEGSRWELYQSGFPTGFTDIRFVQIHKVLLNWAEMVERRDWDVDVDGVTGGIEKFREADTEEHWEKYWIPHSW</sequence>
<keyword evidence="2" id="KW-1185">Reference proteome</keyword>